<evidence type="ECO:0000313" key="1">
    <source>
        <dbReference type="EMBL" id="EFO84202.1"/>
    </source>
</evidence>
<evidence type="ECO:0000313" key="2">
    <source>
        <dbReference type="Proteomes" id="UP000008281"/>
    </source>
</evidence>
<dbReference type="AlphaFoldDB" id="E3N2L7"/>
<gene>
    <name evidence="1" type="ORF">CRE_16265</name>
</gene>
<dbReference type="OMA" id="SHGHYFA"/>
<dbReference type="Proteomes" id="UP000008281">
    <property type="component" value="Unassembled WGS sequence"/>
</dbReference>
<name>E3N2L7_CAERE</name>
<sequence length="172" mass="19341">MDYATAAKEIVKAIQKADAEMKKRIRKMMKQRTLEDVAVLQTMLERVSESSNQQLKIDFEKHRIPERLKKVASLVTNTHYHGFAGTQGDGKQFTLFTCLRNEGFWIEKQRAACGAGAVAGLLLLGGPTVYMGFIIADMQKHLGETETDLKFVVEEIESIYDQTNSLMLANIV</sequence>
<keyword evidence="2" id="KW-1185">Reference proteome</keyword>
<dbReference type="HOGENOM" id="CLU_1596069_0_0_1"/>
<protein>
    <submittedName>
        <fullName evidence="1">Uncharacterized protein</fullName>
    </submittedName>
</protein>
<dbReference type="EMBL" id="DS268513">
    <property type="protein sequence ID" value="EFO84202.1"/>
    <property type="molecule type" value="Genomic_DNA"/>
</dbReference>
<reference evidence="1" key="1">
    <citation type="submission" date="2007-07" db="EMBL/GenBank/DDBJ databases">
        <title>PCAP assembly of the Caenorhabditis remanei genome.</title>
        <authorList>
            <consortium name="The Caenorhabditis remanei Sequencing Consortium"/>
            <person name="Wilson R.K."/>
        </authorList>
    </citation>
    <scope>NUCLEOTIDE SEQUENCE [LARGE SCALE GENOMIC DNA]</scope>
    <source>
        <strain evidence="1">PB4641</strain>
    </source>
</reference>
<dbReference type="OrthoDB" id="5843956at2759"/>
<accession>E3N2L7</accession>
<proteinExistence type="predicted"/>
<dbReference type="FunCoup" id="E3N2L7">
    <property type="interactions" value="1169"/>
</dbReference>
<dbReference type="eggNOG" id="ENOG502THNI">
    <property type="taxonomic scope" value="Eukaryota"/>
</dbReference>
<organism evidence="2">
    <name type="scientific">Caenorhabditis remanei</name>
    <name type="common">Caenorhabditis vulgaris</name>
    <dbReference type="NCBI Taxonomy" id="31234"/>
    <lineage>
        <taxon>Eukaryota</taxon>
        <taxon>Metazoa</taxon>
        <taxon>Ecdysozoa</taxon>
        <taxon>Nematoda</taxon>
        <taxon>Chromadorea</taxon>
        <taxon>Rhabditida</taxon>
        <taxon>Rhabditina</taxon>
        <taxon>Rhabditomorpha</taxon>
        <taxon>Rhabditoidea</taxon>
        <taxon>Rhabditidae</taxon>
        <taxon>Peloderinae</taxon>
        <taxon>Caenorhabditis</taxon>
    </lineage>
</organism>